<dbReference type="Pfam" id="PF08478">
    <property type="entry name" value="POTRA_1"/>
    <property type="match status" value="1"/>
</dbReference>
<accession>A0ABV2TKG3</accession>
<sequence>MTEHQPAFGKLNAAQAREAGARHAKVGFWQRPDWMNLVSGGLILLASVMFGIAGVKAAMKQPLFALREVVVVSPLGHVTHAQLRYVATSSLRGNFFTVDLDRARKAFENLPWVRSAQLRRLWPGSIEVVLEEQVAVAYWRSVDSGDTRLVNSFGELFDAAANDSMPVFSGPEDSGAQMLTQMRHFNEVLQPMQRKIVALTLSGRHAWQLKLDDGMVIELGKDMSRDREGRVVRATPEERLARFVARWPQTKEKLGRPVLMADLRYQSGFAVRVAGSEQGKGKQQ</sequence>
<dbReference type="InterPro" id="IPR034746">
    <property type="entry name" value="POTRA"/>
</dbReference>
<comment type="function">
    <text evidence="9">Essential cell division protein. May link together the upstream cell division proteins, which are predominantly cytoplasmic, with the downstream cell division proteins, which are predominantly periplasmic. May control correct divisome assembly.</text>
</comment>
<dbReference type="HAMAP" id="MF_00911">
    <property type="entry name" value="FtsQ_subfam"/>
    <property type="match status" value="1"/>
</dbReference>
<dbReference type="Pfam" id="PF03799">
    <property type="entry name" value="FtsQ_DivIB_C"/>
    <property type="match status" value="1"/>
</dbReference>
<keyword evidence="4 9" id="KW-0132">Cell division</keyword>
<proteinExistence type="inferred from homology"/>
<dbReference type="InterPro" id="IPR013685">
    <property type="entry name" value="POTRA_FtsQ_type"/>
</dbReference>
<comment type="caution">
    <text evidence="11">The sequence shown here is derived from an EMBL/GenBank/DDBJ whole genome shotgun (WGS) entry which is preliminary data.</text>
</comment>
<protein>
    <recommendedName>
        <fullName evidence="9">Cell division protein FtsQ</fullName>
    </recommendedName>
</protein>
<evidence type="ECO:0000256" key="2">
    <source>
        <dbReference type="ARBA" id="ARBA00022475"/>
    </source>
</evidence>
<evidence type="ECO:0000259" key="10">
    <source>
        <dbReference type="PROSITE" id="PS51779"/>
    </source>
</evidence>
<comment type="similarity">
    <text evidence="9">Belongs to the FtsQ/DivIB family. FtsQ subfamily.</text>
</comment>
<dbReference type="GO" id="GO:0051301">
    <property type="term" value="P:cell division"/>
    <property type="evidence" value="ECO:0007669"/>
    <property type="project" value="UniProtKB-KW"/>
</dbReference>
<feature type="transmembrane region" description="Helical" evidence="9">
    <location>
        <begin position="34"/>
        <end position="55"/>
    </location>
</feature>
<dbReference type="Gene3D" id="3.10.20.310">
    <property type="entry name" value="membrane protein fhac"/>
    <property type="match status" value="1"/>
</dbReference>
<comment type="subcellular location">
    <subcellularLocation>
        <location evidence="9">Cell inner membrane</location>
        <topology evidence="9">Single-pass type II membrane protein</topology>
    </subcellularLocation>
    <subcellularLocation>
        <location evidence="1">Membrane</location>
    </subcellularLocation>
    <text evidence="9">Localizes to the division septum.</text>
</comment>
<evidence type="ECO:0000313" key="11">
    <source>
        <dbReference type="EMBL" id="MET7014410.1"/>
    </source>
</evidence>
<dbReference type="PANTHER" id="PTHR35851">
    <property type="entry name" value="CELL DIVISION PROTEIN FTSQ"/>
    <property type="match status" value="1"/>
</dbReference>
<evidence type="ECO:0000256" key="4">
    <source>
        <dbReference type="ARBA" id="ARBA00022618"/>
    </source>
</evidence>
<gene>
    <name evidence="9" type="primary">ftsQ</name>
    <name evidence="11" type="ORF">ABXR19_09430</name>
</gene>
<dbReference type="RefSeq" id="WP_354600872.1">
    <property type="nucleotide sequence ID" value="NZ_JBEWZI010000008.1"/>
</dbReference>
<dbReference type="InterPro" id="IPR045335">
    <property type="entry name" value="FtsQ_C_sf"/>
</dbReference>
<evidence type="ECO:0000256" key="6">
    <source>
        <dbReference type="ARBA" id="ARBA00022989"/>
    </source>
</evidence>
<organism evidence="11 12">
    <name type="scientific">Uliginosibacterium flavum</name>
    <dbReference type="NCBI Taxonomy" id="1396831"/>
    <lineage>
        <taxon>Bacteria</taxon>
        <taxon>Pseudomonadati</taxon>
        <taxon>Pseudomonadota</taxon>
        <taxon>Betaproteobacteria</taxon>
        <taxon>Rhodocyclales</taxon>
        <taxon>Zoogloeaceae</taxon>
        <taxon>Uliginosibacterium</taxon>
    </lineage>
</organism>
<keyword evidence="7 9" id="KW-0472">Membrane</keyword>
<comment type="subunit">
    <text evidence="9">Part of a complex composed of FtsB, FtsL and FtsQ.</text>
</comment>
<keyword evidence="5 9" id="KW-0812">Transmembrane</keyword>
<keyword evidence="3 9" id="KW-0997">Cell inner membrane</keyword>
<keyword evidence="2 9" id="KW-1003">Cell membrane</keyword>
<evidence type="ECO:0000256" key="7">
    <source>
        <dbReference type="ARBA" id="ARBA00023136"/>
    </source>
</evidence>
<dbReference type="PROSITE" id="PS51779">
    <property type="entry name" value="POTRA"/>
    <property type="match status" value="1"/>
</dbReference>
<evidence type="ECO:0000256" key="9">
    <source>
        <dbReference type="HAMAP-Rule" id="MF_00911"/>
    </source>
</evidence>
<dbReference type="Proteomes" id="UP001549691">
    <property type="component" value="Unassembled WGS sequence"/>
</dbReference>
<keyword evidence="6 9" id="KW-1133">Transmembrane helix</keyword>
<name>A0ABV2TKG3_9RHOO</name>
<dbReference type="EMBL" id="JBEWZI010000008">
    <property type="protein sequence ID" value="MET7014410.1"/>
    <property type="molecule type" value="Genomic_DNA"/>
</dbReference>
<evidence type="ECO:0000313" key="12">
    <source>
        <dbReference type="Proteomes" id="UP001549691"/>
    </source>
</evidence>
<keyword evidence="12" id="KW-1185">Reference proteome</keyword>
<evidence type="ECO:0000256" key="8">
    <source>
        <dbReference type="ARBA" id="ARBA00023306"/>
    </source>
</evidence>
<evidence type="ECO:0000256" key="5">
    <source>
        <dbReference type="ARBA" id="ARBA00022692"/>
    </source>
</evidence>
<dbReference type="InterPro" id="IPR005548">
    <property type="entry name" value="Cell_div_FtsQ/DivIB_C"/>
</dbReference>
<dbReference type="InterPro" id="IPR026579">
    <property type="entry name" value="FtsQ"/>
</dbReference>
<dbReference type="Gene3D" id="3.40.50.11690">
    <property type="entry name" value="Cell division protein FtsQ/DivIB"/>
    <property type="match status" value="1"/>
</dbReference>
<keyword evidence="8 9" id="KW-0131">Cell cycle</keyword>
<reference evidence="11 12" key="1">
    <citation type="submission" date="2024-07" db="EMBL/GenBank/DDBJ databases">
        <title>Uliginosibacterium flavum JJ3220;KACC:17644.</title>
        <authorList>
            <person name="Kim M.K."/>
        </authorList>
    </citation>
    <scope>NUCLEOTIDE SEQUENCE [LARGE SCALE GENOMIC DNA]</scope>
    <source>
        <strain evidence="11 12">KACC:17644</strain>
    </source>
</reference>
<evidence type="ECO:0000256" key="3">
    <source>
        <dbReference type="ARBA" id="ARBA00022519"/>
    </source>
</evidence>
<feature type="domain" description="POTRA" evidence="10">
    <location>
        <begin position="64"/>
        <end position="133"/>
    </location>
</feature>
<evidence type="ECO:0000256" key="1">
    <source>
        <dbReference type="ARBA" id="ARBA00004370"/>
    </source>
</evidence>
<dbReference type="PANTHER" id="PTHR35851:SF1">
    <property type="entry name" value="CELL DIVISION PROTEIN FTSQ"/>
    <property type="match status" value="1"/>
</dbReference>